<proteinExistence type="predicted"/>
<feature type="compositionally biased region" description="Basic and acidic residues" evidence="1">
    <location>
        <begin position="19"/>
        <end position="31"/>
    </location>
</feature>
<organism evidence="2 3">
    <name type="scientific">Methylobacterium brachiatum</name>
    <dbReference type="NCBI Taxonomy" id="269660"/>
    <lineage>
        <taxon>Bacteria</taxon>
        <taxon>Pseudomonadati</taxon>
        <taxon>Pseudomonadota</taxon>
        <taxon>Alphaproteobacteria</taxon>
        <taxon>Hyphomicrobiales</taxon>
        <taxon>Methylobacteriaceae</taxon>
        <taxon>Methylobacterium</taxon>
    </lineage>
</organism>
<dbReference type="EMBL" id="JAUSWL010000002">
    <property type="protein sequence ID" value="MDQ0542809.1"/>
    <property type="molecule type" value="Genomic_DNA"/>
</dbReference>
<name>A0AAJ1TPT7_9HYPH</name>
<protein>
    <submittedName>
        <fullName evidence="2">Uncharacterized protein</fullName>
    </submittedName>
</protein>
<evidence type="ECO:0000313" key="3">
    <source>
        <dbReference type="Proteomes" id="UP001223420"/>
    </source>
</evidence>
<dbReference type="AlphaFoldDB" id="A0AAJ1TPT7"/>
<dbReference type="RefSeq" id="WP_230366890.1">
    <property type="nucleotide sequence ID" value="NZ_JAJALK010000008.1"/>
</dbReference>
<evidence type="ECO:0000256" key="1">
    <source>
        <dbReference type="SAM" id="MobiDB-lite"/>
    </source>
</evidence>
<dbReference type="Proteomes" id="UP001223420">
    <property type="component" value="Unassembled WGS sequence"/>
</dbReference>
<feature type="region of interest" description="Disordered" evidence="1">
    <location>
        <begin position="132"/>
        <end position="183"/>
    </location>
</feature>
<accession>A0AAJ1TPT7</accession>
<feature type="region of interest" description="Disordered" evidence="1">
    <location>
        <begin position="1"/>
        <end position="31"/>
    </location>
</feature>
<reference evidence="2" key="1">
    <citation type="submission" date="2023-07" db="EMBL/GenBank/DDBJ databases">
        <title>Genomic Encyclopedia of Type Strains, Phase IV (KMG-IV): sequencing the most valuable type-strain genomes for metagenomic binning, comparative biology and taxonomic classification.</title>
        <authorList>
            <person name="Goeker M."/>
        </authorList>
    </citation>
    <scope>NUCLEOTIDE SEQUENCE</scope>
    <source>
        <strain evidence="2">DSM 19569</strain>
    </source>
</reference>
<comment type="caution">
    <text evidence="2">The sequence shown here is derived from an EMBL/GenBank/DDBJ whole genome shotgun (WGS) entry which is preliminary data.</text>
</comment>
<evidence type="ECO:0000313" key="2">
    <source>
        <dbReference type="EMBL" id="MDQ0542809.1"/>
    </source>
</evidence>
<gene>
    <name evidence="2" type="ORF">QO001_001727</name>
</gene>
<sequence>MESSFSSSGDADGPAQPEIGRRIRLSGDGRDAARAKARPLGEAASIVSAMRRVNAEQPAAIRTSPNSSILTFFLRSCFVQAATEWAVWQGLATMREKSQAHSESIVLRNVLAGLVLETKLIRLQRQFQAKGWETQPRAPAGQPNGGEWVQGPGGGQWASLHEDRPGGPSPQDPPALTDSTTLEDGTRVLSIRVHAGRKSFDEQHTVTAPDGESRIFETSGATQTILDGQTGDVLSRSTFTATDFVSEPLVQPAFLPAVPLAIEGALAAIQSARTLELALSLLTVLSARKNGFGAVLGLTAHEYALDASSQANMAIWVGPIGQQALDGACPRNGEVRAMTNEVAKTVRASGNYRNATDFGNKVHIEIARRVNLQADQDFKA</sequence>